<evidence type="ECO:0000256" key="7">
    <source>
        <dbReference type="RuleBase" id="RU366006"/>
    </source>
</evidence>
<evidence type="ECO:0000256" key="1">
    <source>
        <dbReference type="ARBA" id="ARBA00008031"/>
    </source>
</evidence>
<keyword evidence="10" id="KW-1185">Reference proteome</keyword>
<dbReference type="PROSITE" id="PS00909">
    <property type="entry name" value="MR_MLE_2"/>
    <property type="match status" value="1"/>
</dbReference>
<feature type="active site" description="Proton acceptor; specific for (S)-substrate epimerization" evidence="5">
    <location>
        <position position="244"/>
    </location>
</feature>
<dbReference type="Gene3D" id="3.20.20.120">
    <property type="entry name" value="Enolase-like C-terminal domain"/>
    <property type="match status" value="1"/>
</dbReference>
<dbReference type="GO" id="GO:0009063">
    <property type="term" value="P:amino acid catabolic process"/>
    <property type="evidence" value="ECO:0007669"/>
    <property type="project" value="InterPro"/>
</dbReference>
<accession>A0A1G4QET3</accession>
<dbReference type="InterPro" id="IPR036849">
    <property type="entry name" value="Enolase-like_C_sf"/>
</dbReference>
<keyword evidence="2 6" id="KW-0479">Metal-binding</keyword>
<gene>
    <name evidence="9" type="ORF">SAMN02927928_1178</name>
</gene>
<dbReference type="OrthoDB" id="9782675at2"/>
<feature type="binding site" evidence="6">
    <location>
        <position position="222"/>
    </location>
    <ligand>
        <name>Mg(2+)</name>
        <dbReference type="ChEBI" id="CHEBI:18420"/>
    </ligand>
</feature>
<dbReference type="STRING" id="260084.SAMN02927928_1178"/>
<dbReference type="GO" id="GO:0000287">
    <property type="term" value="F:magnesium ion binding"/>
    <property type="evidence" value="ECO:0007669"/>
    <property type="project" value="UniProtKB-ARBA"/>
</dbReference>
<dbReference type="InterPro" id="IPR013342">
    <property type="entry name" value="Mandelate_racemase_C"/>
</dbReference>
<dbReference type="SUPFAM" id="SSF54826">
    <property type="entry name" value="Enolase N-terminal domain-like"/>
    <property type="match status" value="1"/>
</dbReference>
<feature type="domain" description="Mandelate racemase/muconate lactonizing enzyme C-terminal" evidence="8">
    <location>
        <begin position="129"/>
        <end position="220"/>
    </location>
</feature>
<comment type="similarity">
    <text evidence="1 7">Belongs to the mandelate racemase/muconate lactonizing enzyme family.</text>
</comment>
<feature type="binding site" evidence="6">
    <location>
        <position position="199"/>
    </location>
    <ligand>
        <name>Mg(2+)</name>
        <dbReference type="ChEBI" id="CHEBI:18420"/>
    </ligand>
</feature>
<feature type="binding site" evidence="6">
    <location>
        <position position="173"/>
    </location>
    <ligand>
        <name>Mg(2+)</name>
        <dbReference type="ChEBI" id="CHEBI:18420"/>
    </ligand>
</feature>
<dbReference type="CDD" id="cd03319">
    <property type="entry name" value="L-Ala-DL-Glu_epimerase"/>
    <property type="match status" value="1"/>
</dbReference>
<dbReference type="Pfam" id="PF02746">
    <property type="entry name" value="MR_MLE_N"/>
    <property type="match status" value="1"/>
</dbReference>
<feature type="active site" description="Proton acceptor; specific for (R)-substrate epimerization" evidence="5">
    <location>
        <position position="148"/>
    </location>
</feature>
<evidence type="ECO:0000256" key="2">
    <source>
        <dbReference type="ARBA" id="ARBA00022723"/>
    </source>
</evidence>
<organism evidence="9 10">
    <name type="scientific">Asticcacaulis taihuensis</name>
    <dbReference type="NCBI Taxonomy" id="260084"/>
    <lineage>
        <taxon>Bacteria</taxon>
        <taxon>Pseudomonadati</taxon>
        <taxon>Pseudomonadota</taxon>
        <taxon>Alphaproteobacteria</taxon>
        <taxon>Caulobacterales</taxon>
        <taxon>Caulobacteraceae</taxon>
        <taxon>Asticcacaulis</taxon>
    </lineage>
</organism>
<keyword evidence="3 6" id="KW-0460">Magnesium</keyword>
<sequence>MRLVLREETFPIAGRFTIARGSKTEAQVLYVELEDQGCVGRGEAVPYARYGESIAQSVADIEAVRSRIEAGLSFSDLHDLLPAGAARNVIDCALWDLNAKLTGIPAWRAAGLKRLDPLKTAYTLSLDTPEAMGVQAAANARRPLLKLKIGGPDDLDRIEAVRANAPKSRLIVDGNEGLNFDDLVRMAPEMQKLDVKLIEQPLKVSEDEQLLGYSSPVPLCADESLHTRAELDRCARLYSHINIKLDKTGGLTEALALKTAAIEAGLGLMVGCMVATSLSMAPAMLVAQGAEFVDLDGPLLLARDREHGLEITGSILHPPRPELWG</sequence>
<dbReference type="SMART" id="SM00922">
    <property type="entry name" value="MR_MLE"/>
    <property type="match status" value="1"/>
</dbReference>
<proteinExistence type="inferred from homology"/>
<dbReference type="SFLD" id="SFLDF00010">
    <property type="entry name" value="dipeptide_epimerase"/>
    <property type="match status" value="1"/>
</dbReference>
<dbReference type="EMBL" id="FMTS01000001">
    <property type="protein sequence ID" value="SCW43163.1"/>
    <property type="molecule type" value="Genomic_DNA"/>
</dbReference>
<evidence type="ECO:0000313" key="10">
    <source>
        <dbReference type="Proteomes" id="UP000199150"/>
    </source>
</evidence>
<reference evidence="10" key="1">
    <citation type="submission" date="2016-10" db="EMBL/GenBank/DDBJ databases">
        <authorList>
            <person name="Varghese N."/>
            <person name="Submissions S."/>
        </authorList>
    </citation>
    <scope>NUCLEOTIDE SEQUENCE [LARGE SCALE GENOMIC DNA]</scope>
    <source>
        <strain evidence="10">CGMCC 1.3431</strain>
    </source>
</reference>
<dbReference type="NCBIfam" id="NF042940">
    <property type="entry name" value="racemase_DgcA"/>
    <property type="match status" value="1"/>
</dbReference>
<evidence type="ECO:0000256" key="4">
    <source>
        <dbReference type="ARBA" id="ARBA00023235"/>
    </source>
</evidence>
<dbReference type="SFLD" id="SFLDG00180">
    <property type="entry name" value="muconate_cycloisomerase"/>
    <property type="match status" value="1"/>
</dbReference>
<dbReference type="AlphaFoldDB" id="A0A1G4QET3"/>
<evidence type="ECO:0000256" key="6">
    <source>
        <dbReference type="PIRSR" id="PIRSR634603-3"/>
    </source>
</evidence>
<dbReference type="InterPro" id="IPR034603">
    <property type="entry name" value="Dipeptide_epimerase"/>
</dbReference>
<dbReference type="InterPro" id="IPR029017">
    <property type="entry name" value="Enolase-like_N"/>
</dbReference>
<protein>
    <recommendedName>
        <fullName evidence="7">Dipeptide epimerase</fullName>
        <ecNumber evidence="7">5.1.1.-</ecNumber>
    </recommendedName>
</protein>
<name>A0A1G4QET3_9CAUL</name>
<dbReference type="Gene3D" id="3.30.390.10">
    <property type="entry name" value="Enolase-like, N-terminal domain"/>
    <property type="match status" value="1"/>
</dbReference>
<comment type="cofactor">
    <cofactor evidence="6 7">
        <name>Mg(2+)</name>
        <dbReference type="ChEBI" id="CHEBI:18420"/>
    </cofactor>
    <text evidence="6 7">Binds 1 Mg(2+) ion per subunit.</text>
</comment>
<dbReference type="SFLD" id="SFLDS00001">
    <property type="entry name" value="Enolase"/>
    <property type="match status" value="1"/>
</dbReference>
<dbReference type="InterPro" id="IPR018110">
    <property type="entry name" value="Mandel_Rmase/mucon_lact_enz_CS"/>
</dbReference>
<evidence type="ECO:0000256" key="5">
    <source>
        <dbReference type="PIRSR" id="PIRSR634603-1"/>
    </source>
</evidence>
<dbReference type="InterPro" id="IPR013341">
    <property type="entry name" value="Mandelate_racemase_N_dom"/>
</dbReference>
<keyword evidence="4 7" id="KW-0413">Isomerase</keyword>
<dbReference type="PANTHER" id="PTHR48080">
    <property type="entry name" value="D-GALACTONATE DEHYDRATASE-RELATED"/>
    <property type="match status" value="1"/>
</dbReference>
<evidence type="ECO:0000256" key="3">
    <source>
        <dbReference type="ARBA" id="ARBA00022842"/>
    </source>
</evidence>
<dbReference type="PANTHER" id="PTHR48080:SF3">
    <property type="entry name" value="ENOLASE SUPERFAMILY MEMBER DDB_G0284701"/>
    <property type="match status" value="1"/>
</dbReference>
<dbReference type="InterPro" id="IPR029065">
    <property type="entry name" value="Enolase_C-like"/>
</dbReference>
<dbReference type="EC" id="5.1.1.-" evidence="7"/>
<dbReference type="Pfam" id="PF13378">
    <property type="entry name" value="MR_MLE_C"/>
    <property type="match status" value="1"/>
</dbReference>
<dbReference type="InterPro" id="IPR034593">
    <property type="entry name" value="DgoD-like"/>
</dbReference>
<evidence type="ECO:0000259" key="8">
    <source>
        <dbReference type="SMART" id="SM00922"/>
    </source>
</evidence>
<dbReference type="SUPFAM" id="SSF51604">
    <property type="entry name" value="Enolase C-terminal domain-like"/>
    <property type="match status" value="1"/>
</dbReference>
<dbReference type="RefSeq" id="WP_090644780.1">
    <property type="nucleotide sequence ID" value="NZ_CBCRYE010000001.1"/>
</dbReference>
<dbReference type="GO" id="GO:0016855">
    <property type="term" value="F:racemase and epimerase activity, acting on amino acids and derivatives"/>
    <property type="evidence" value="ECO:0007669"/>
    <property type="project" value="UniProtKB-UniRule"/>
</dbReference>
<dbReference type="Proteomes" id="UP000199150">
    <property type="component" value="Unassembled WGS sequence"/>
</dbReference>
<evidence type="ECO:0000313" key="9">
    <source>
        <dbReference type="EMBL" id="SCW43163.1"/>
    </source>
</evidence>